<dbReference type="EMBL" id="DTDH01000159">
    <property type="protein sequence ID" value="HGT98921.1"/>
    <property type="molecule type" value="Genomic_DNA"/>
</dbReference>
<dbReference type="Pfam" id="PF02754">
    <property type="entry name" value="CCG"/>
    <property type="match status" value="1"/>
</dbReference>
<comment type="caution">
    <text evidence="3">The sequence shown here is derived from an EMBL/GenBank/DDBJ whole genome shotgun (WGS) entry which is preliminary data.</text>
</comment>
<gene>
    <name evidence="2" type="ORF">ENT99_02335</name>
    <name evidence="3" type="ORF">ENU64_05785</name>
</gene>
<feature type="domain" description="Cysteine-rich" evidence="1">
    <location>
        <begin position="14"/>
        <end position="76"/>
    </location>
</feature>
<proteinExistence type="predicted"/>
<dbReference type="InterPro" id="IPR004017">
    <property type="entry name" value="Cys_rich_dom"/>
</dbReference>
<reference evidence="3" key="1">
    <citation type="journal article" date="2020" name="mSystems">
        <title>Genome- and Community-Level Interaction Insights into Carbon Utilization and Element Cycling Functions of Hydrothermarchaeota in Hydrothermal Sediment.</title>
        <authorList>
            <person name="Zhou Z."/>
            <person name="Liu Y."/>
            <person name="Xu W."/>
            <person name="Pan J."/>
            <person name="Luo Z.H."/>
            <person name="Li M."/>
        </authorList>
    </citation>
    <scope>NUCLEOTIDE SEQUENCE [LARGE SCALE GENOMIC DNA]</scope>
    <source>
        <strain evidence="2">SpSt-629</strain>
        <strain evidence="3">SpSt-688</strain>
    </source>
</reference>
<name>A0A7J3MZI5_9CREN</name>
<evidence type="ECO:0000313" key="3">
    <source>
        <dbReference type="EMBL" id="HGT98921.1"/>
    </source>
</evidence>
<dbReference type="GO" id="GO:0016491">
    <property type="term" value="F:oxidoreductase activity"/>
    <property type="evidence" value="ECO:0007669"/>
    <property type="project" value="UniProtKB-ARBA"/>
</dbReference>
<evidence type="ECO:0000259" key="1">
    <source>
        <dbReference type="Pfam" id="PF02754"/>
    </source>
</evidence>
<dbReference type="AlphaFoldDB" id="A0A7J3MZI5"/>
<evidence type="ECO:0000313" key="2">
    <source>
        <dbReference type="EMBL" id="HFQ78526.1"/>
    </source>
</evidence>
<accession>A0A7J3MZI5</accession>
<protein>
    <submittedName>
        <fullName evidence="3">(Fe-S)-binding protein</fullName>
    </submittedName>
</protein>
<organism evidence="3">
    <name type="scientific">Ignisphaera aggregans</name>
    <dbReference type="NCBI Taxonomy" id="334771"/>
    <lineage>
        <taxon>Archaea</taxon>
        <taxon>Thermoproteota</taxon>
        <taxon>Thermoprotei</taxon>
        <taxon>Desulfurococcales</taxon>
        <taxon>Desulfurococcaceae</taxon>
        <taxon>Ignisphaera</taxon>
    </lineage>
</organism>
<sequence>MILATLHDALMSFHIQNQPRELFEAVGTEIVEMPRNKLNTYCCGSGGGIIFTFPQLALNSRRRLEEATSIGVKKLIISVHIV</sequence>
<dbReference type="EMBL" id="DTAU01000044">
    <property type="protein sequence ID" value="HFQ78526.1"/>
    <property type="molecule type" value="Genomic_DNA"/>
</dbReference>